<evidence type="ECO:0000313" key="3">
    <source>
        <dbReference type="EMBL" id="RKN07597.1"/>
    </source>
</evidence>
<evidence type="ECO:0000259" key="2">
    <source>
        <dbReference type="Pfam" id="PF00155"/>
    </source>
</evidence>
<dbReference type="OrthoDB" id="9763453at2"/>
<reference evidence="5 6" key="1">
    <citation type="submission" date="2018-09" db="EMBL/GenBank/DDBJ databases">
        <title>Streptomyces sp. nov. DS1-2, an endophytic actinomycete isolated from roots of Dendrobium scabrilingue.</title>
        <authorList>
            <person name="Kuncharoen N."/>
            <person name="Kudo T."/>
            <person name="Ohkuma M."/>
            <person name="Yuki M."/>
            <person name="Tanasupawat S."/>
        </authorList>
    </citation>
    <scope>NUCLEOTIDE SEQUENCE [LARGE SCALE GENOMIC DNA]</scope>
    <source>
        <strain evidence="3 6">AZ1-7</strain>
        <strain evidence="4 5">DS1-2</strain>
    </source>
</reference>
<feature type="compositionally biased region" description="Basic and acidic residues" evidence="1">
    <location>
        <begin position="1"/>
        <end position="10"/>
    </location>
</feature>
<name>A0A3A9WN50_9ACTN</name>
<dbReference type="InterPro" id="IPR004839">
    <property type="entry name" value="Aminotransferase_I/II_large"/>
</dbReference>
<feature type="region of interest" description="Disordered" evidence="1">
    <location>
        <begin position="1"/>
        <end position="48"/>
    </location>
</feature>
<keyword evidence="3" id="KW-0808">Transferase</keyword>
<keyword evidence="3" id="KW-0032">Aminotransferase</keyword>
<dbReference type="SUPFAM" id="SSF53383">
    <property type="entry name" value="PLP-dependent transferases"/>
    <property type="match status" value="1"/>
</dbReference>
<dbReference type="InterPro" id="IPR015421">
    <property type="entry name" value="PyrdxlP-dep_Trfase_major"/>
</dbReference>
<dbReference type="GO" id="GO:0008483">
    <property type="term" value="F:transaminase activity"/>
    <property type="evidence" value="ECO:0007669"/>
    <property type="project" value="UniProtKB-KW"/>
</dbReference>
<evidence type="ECO:0000313" key="5">
    <source>
        <dbReference type="Proteomes" id="UP000268652"/>
    </source>
</evidence>
<proteinExistence type="predicted"/>
<dbReference type="InterPro" id="IPR015422">
    <property type="entry name" value="PyrdxlP-dep_Trfase_small"/>
</dbReference>
<dbReference type="PANTHER" id="PTHR43510:SF1">
    <property type="entry name" value="AMINOTRANSFERASE FUNCTION, HYPOTHETICAL (EUROFUNG)"/>
    <property type="match status" value="1"/>
</dbReference>
<comment type="caution">
    <text evidence="3">The sequence shown here is derived from an EMBL/GenBank/DDBJ whole genome shotgun (WGS) entry which is preliminary data.</text>
</comment>
<dbReference type="Pfam" id="PF00155">
    <property type="entry name" value="Aminotran_1_2"/>
    <property type="match status" value="1"/>
</dbReference>
<dbReference type="Gene3D" id="3.90.1150.10">
    <property type="entry name" value="Aspartate Aminotransferase, domain 1"/>
    <property type="match status" value="1"/>
</dbReference>
<accession>A0A3A9WN50</accession>
<dbReference type="Gene3D" id="3.40.640.10">
    <property type="entry name" value="Type I PLP-dependent aspartate aminotransferase-like (Major domain)"/>
    <property type="match status" value="1"/>
</dbReference>
<dbReference type="EMBL" id="RBDY01000020">
    <property type="protein sequence ID" value="RKN18320.1"/>
    <property type="molecule type" value="Genomic_DNA"/>
</dbReference>
<evidence type="ECO:0000256" key="1">
    <source>
        <dbReference type="SAM" id="MobiDB-lite"/>
    </source>
</evidence>
<dbReference type="PANTHER" id="PTHR43510">
    <property type="entry name" value="AMINOTRANSFERASE FUNCTION, HYPOTHETICAL (EUROFUNG)"/>
    <property type="match status" value="1"/>
</dbReference>
<dbReference type="Proteomes" id="UP000275024">
    <property type="component" value="Unassembled WGS sequence"/>
</dbReference>
<dbReference type="AlphaFoldDB" id="A0A3A9WN50"/>
<protein>
    <submittedName>
        <fullName evidence="3">Aminotransferase class I/II-fold pyridoxal phosphate-dependent enzyme</fullName>
    </submittedName>
</protein>
<dbReference type="GO" id="GO:0030170">
    <property type="term" value="F:pyridoxal phosphate binding"/>
    <property type="evidence" value="ECO:0007669"/>
    <property type="project" value="InterPro"/>
</dbReference>
<keyword evidence="5" id="KW-1185">Reference proteome</keyword>
<dbReference type="Proteomes" id="UP000268652">
    <property type="component" value="Unassembled WGS sequence"/>
</dbReference>
<sequence length="431" mass="47014">MDVTRSEESGRSSWRWATPWTSTHVGRAPAPPRRRCDPTPSPRRGKGAVPAVIPKTCKIESFFGEWEFAVEYVACASDVDGLTLREVLDLADPETLALWEGLELGYTETTGHPLLREAIADEYTKTDADGITVCGGGAVEALFLVSHALIGPGDHAVVIWPAFEPLHRIVPALGAEFTPVPLDAENGWRLDLDAVRRAIRPTTRALFINFPHNPTGALPSRAEFEALVALGAEAGVTVVSDEVYRHLEFEPGATLPAAADLDENAVSVGVMSKAYALAGLRVGWMATRNTALTTAARTLKDYTTVCASAPAEILSLIALRARDQLVERSKRIILDNLGHADSFFGKHPDAFAWEPPRAGMVAFPKLTLPTPAHEFVSDLVREESVLLLPDSVFDTTDNRFRIGLGRTSLPLALDRMDTFLTRRARHGRSQR</sequence>
<dbReference type="EMBL" id="RBDX01000014">
    <property type="protein sequence ID" value="RKN07597.1"/>
    <property type="molecule type" value="Genomic_DNA"/>
</dbReference>
<dbReference type="InterPro" id="IPR015424">
    <property type="entry name" value="PyrdxlP-dep_Trfase"/>
</dbReference>
<dbReference type="CDD" id="cd00609">
    <property type="entry name" value="AAT_like"/>
    <property type="match status" value="1"/>
</dbReference>
<evidence type="ECO:0000313" key="6">
    <source>
        <dbReference type="Proteomes" id="UP000275024"/>
    </source>
</evidence>
<evidence type="ECO:0000313" key="4">
    <source>
        <dbReference type="EMBL" id="RKN18320.1"/>
    </source>
</evidence>
<feature type="domain" description="Aminotransferase class I/classII large" evidence="2">
    <location>
        <begin position="100"/>
        <end position="404"/>
    </location>
</feature>
<gene>
    <name evidence="4" type="ORF">D7318_22450</name>
    <name evidence="3" type="ORF">D7319_18215</name>
</gene>
<organism evidence="3 6">
    <name type="scientific">Streptomyces radicis</name>
    <dbReference type="NCBI Taxonomy" id="1750517"/>
    <lineage>
        <taxon>Bacteria</taxon>
        <taxon>Bacillati</taxon>
        <taxon>Actinomycetota</taxon>
        <taxon>Actinomycetes</taxon>
        <taxon>Kitasatosporales</taxon>
        <taxon>Streptomycetaceae</taxon>
        <taxon>Streptomyces</taxon>
    </lineage>
</organism>